<comment type="catalytic activity">
    <reaction evidence="6">
        <text>P(1),P(4)-bis(5'-adenosyl) tetraphosphate + H2O = 2 ADP + 2 H(+)</text>
        <dbReference type="Rhea" id="RHEA:24252"/>
        <dbReference type="ChEBI" id="CHEBI:15377"/>
        <dbReference type="ChEBI" id="CHEBI:15378"/>
        <dbReference type="ChEBI" id="CHEBI:58141"/>
        <dbReference type="ChEBI" id="CHEBI:456216"/>
        <dbReference type="EC" id="3.6.1.41"/>
    </reaction>
</comment>
<keyword evidence="3" id="KW-0547">Nucleotide-binding</keyword>
<dbReference type="SMART" id="SM00471">
    <property type="entry name" value="HDc"/>
    <property type="match status" value="1"/>
</dbReference>
<evidence type="ECO:0000256" key="6">
    <source>
        <dbReference type="ARBA" id="ARBA00049417"/>
    </source>
</evidence>
<reference evidence="9" key="1">
    <citation type="submission" date="2016-10" db="EMBL/GenBank/DDBJ databases">
        <authorList>
            <person name="Varghese N."/>
            <person name="Submissions S."/>
        </authorList>
    </citation>
    <scope>NUCLEOTIDE SEQUENCE [LARGE SCALE GENOMIC DNA]</scope>
    <source>
        <strain evidence="9">SP</strain>
    </source>
</reference>
<evidence type="ECO:0000313" key="9">
    <source>
        <dbReference type="Proteomes" id="UP000198935"/>
    </source>
</evidence>
<proteinExistence type="predicted"/>
<keyword evidence="2" id="KW-0479">Metal-binding</keyword>
<organism evidence="8 9">
    <name type="scientific">Evansella caseinilytica</name>
    <dbReference type="NCBI Taxonomy" id="1503961"/>
    <lineage>
        <taxon>Bacteria</taxon>
        <taxon>Bacillati</taxon>
        <taxon>Bacillota</taxon>
        <taxon>Bacilli</taxon>
        <taxon>Bacillales</taxon>
        <taxon>Bacillaceae</taxon>
        <taxon>Evansella</taxon>
    </lineage>
</organism>
<dbReference type="SUPFAM" id="SSF109604">
    <property type="entry name" value="HD-domain/PDEase-like"/>
    <property type="match status" value="1"/>
</dbReference>
<dbReference type="InterPro" id="IPR051094">
    <property type="entry name" value="Diverse_Catalytic_Enzymes"/>
</dbReference>
<name>A0A1H3KFP6_9BACI</name>
<dbReference type="InterPro" id="IPR006675">
    <property type="entry name" value="HDIG_dom"/>
</dbReference>
<evidence type="ECO:0000256" key="3">
    <source>
        <dbReference type="ARBA" id="ARBA00022741"/>
    </source>
</evidence>
<dbReference type="InterPro" id="IPR003607">
    <property type="entry name" value="HD/PDEase_dom"/>
</dbReference>
<keyword evidence="9" id="KW-1185">Reference proteome</keyword>
<dbReference type="InterPro" id="IPR005249">
    <property type="entry name" value="YqeK"/>
</dbReference>
<dbReference type="NCBIfam" id="TIGR00277">
    <property type="entry name" value="HDIG"/>
    <property type="match status" value="1"/>
</dbReference>
<evidence type="ECO:0000256" key="4">
    <source>
        <dbReference type="ARBA" id="ARBA00022801"/>
    </source>
</evidence>
<dbReference type="CDD" id="cd00077">
    <property type="entry name" value="HDc"/>
    <property type="match status" value="1"/>
</dbReference>
<dbReference type="PANTHER" id="PTHR35795">
    <property type="entry name" value="SLR1885 PROTEIN"/>
    <property type="match status" value="1"/>
</dbReference>
<keyword evidence="5" id="KW-0408">Iron</keyword>
<dbReference type="InterPro" id="IPR006674">
    <property type="entry name" value="HD_domain"/>
</dbReference>
<accession>A0A1H3KFP6</accession>
<dbReference type="Proteomes" id="UP000198935">
    <property type="component" value="Unassembled WGS sequence"/>
</dbReference>
<dbReference type="NCBIfam" id="TIGR00488">
    <property type="entry name" value="bis(5'-nucleosyl)-tetraphosphatase (symmetrical) YqeK"/>
    <property type="match status" value="1"/>
</dbReference>
<dbReference type="PANTHER" id="PTHR35795:SF1">
    <property type="entry name" value="BIS(5'-NUCLEOSYL)-TETRAPHOSPHATASE, SYMMETRICAL"/>
    <property type="match status" value="1"/>
</dbReference>
<dbReference type="STRING" id="1503961.SAMN05421736_102131"/>
<evidence type="ECO:0000256" key="2">
    <source>
        <dbReference type="ARBA" id="ARBA00022723"/>
    </source>
</evidence>
<dbReference type="AlphaFoldDB" id="A0A1H3KFP6"/>
<sequence length="195" mass="22109">MMISENQAFSAVKRSLKQRRFEHTERVTETAEQLARKYGGDVKKARLAAILHDYAKYRPVEEMRETLRSVKTPHSLLEYGDEILHAFAGACYVKVELEVTDEEILAAIRYHTTGRASMTLLEKIVFLADYIEPGRTFPGVETVRQAAETSLDNACFLALKNTIAFLISKGQPVYPEAFEAYNDFSIKKKIKGGNR</sequence>
<evidence type="ECO:0000259" key="7">
    <source>
        <dbReference type="PROSITE" id="PS51831"/>
    </source>
</evidence>
<evidence type="ECO:0000313" key="8">
    <source>
        <dbReference type="EMBL" id="SDY50635.1"/>
    </source>
</evidence>
<gene>
    <name evidence="8" type="ORF">SAMN05421736_102131</name>
</gene>
<keyword evidence="4 8" id="KW-0378">Hydrolase</keyword>
<dbReference type="Gene3D" id="1.10.3210.10">
    <property type="entry name" value="Hypothetical protein af1432"/>
    <property type="match status" value="1"/>
</dbReference>
<protein>
    <recommendedName>
        <fullName evidence="1">bis(5'-nucleosyl)-tetraphosphatase (symmetrical)</fullName>
        <ecNumber evidence="1">3.6.1.41</ecNumber>
    </recommendedName>
</protein>
<evidence type="ECO:0000256" key="1">
    <source>
        <dbReference type="ARBA" id="ARBA00012506"/>
    </source>
</evidence>
<dbReference type="GO" id="GO:0046872">
    <property type="term" value="F:metal ion binding"/>
    <property type="evidence" value="ECO:0007669"/>
    <property type="project" value="UniProtKB-KW"/>
</dbReference>
<dbReference type="EC" id="3.6.1.41" evidence="1"/>
<evidence type="ECO:0000256" key="5">
    <source>
        <dbReference type="ARBA" id="ARBA00023004"/>
    </source>
</evidence>
<dbReference type="GO" id="GO:0008803">
    <property type="term" value="F:bis(5'-nucleosyl)-tetraphosphatase (symmetrical) activity"/>
    <property type="evidence" value="ECO:0007669"/>
    <property type="project" value="UniProtKB-EC"/>
</dbReference>
<dbReference type="EMBL" id="FNPI01000002">
    <property type="protein sequence ID" value="SDY50635.1"/>
    <property type="molecule type" value="Genomic_DNA"/>
</dbReference>
<dbReference type="PROSITE" id="PS51831">
    <property type="entry name" value="HD"/>
    <property type="match status" value="1"/>
</dbReference>
<dbReference type="Pfam" id="PF01966">
    <property type="entry name" value="HD"/>
    <property type="match status" value="1"/>
</dbReference>
<dbReference type="GO" id="GO:0000166">
    <property type="term" value="F:nucleotide binding"/>
    <property type="evidence" value="ECO:0007669"/>
    <property type="project" value="UniProtKB-KW"/>
</dbReference>
<feature type="domain" description="HD" evidence="7">
    <location>
        <begin position="20"/>
        <end position="134"/>
    </location>
</feature>